<evidence type="ECO:0000256" key="3">
    <source>
        <dbReference type="ARBA" id="ARBA00023239"/>
    </source>
</evidence>
<evidence type="ECO:0000256" key="4">
    <source>
        <dbReference type="ARBA" id="ARBA00023317"/>
    </source>
</evidence>
<dbReference type="GO" id="GO:0005829">
    <property type="term" value="C:cytosol"/>
    <property type="evidence" value="ECO:0007669"/>
    <property type="project" value="TreeGrafter"/>
</dbReference>
<protein>
    <recommendedName>
        <fullName evidence="5">Probable chorismate pyruvate-lyase</fullName>
        <shortName evidence="5">CL</shortName>
        <shortName evidence="5">CPL</shortName>
        <ecNumber evidence="5">4.1.3.40</ecNumber>
    </recommendedName>
</protein>
<comment type="function">
    <text evidence="5">Removes the pyruvyl group from chorismate, with concomitant aromatization of the ring, to provide 4-hydroxybenzoate (4HB) for the ubiquinone pathway.</text>
</comment>
<evidence type="ECO:0000313" key="6">
    <source>
        <dbReference type="EMBL" id="THF60228.1"/>
    </source>
</evidence>
<dbReference type="SUPFAM" id="SSF64288">
    <property type="entry name" value="Chorismate lyase-like"/>
    <property type="match status" value="1"/>
</dbReference>
<evidence type="ECO:0000313" key="7">
    <source>
        <dbReference type="Proteomes" id="UP000307956"/>
    </source>
</evidence>
<dbReference type="GO" id="GO:0042866">
    <property type="term" value="P:pyruvate biosynthetic process"/>
    <property type="evidence" value="ECO:0007669"/>
    <property type="project" value="UniProtKB-UniRule"/>
</dbReference>
<evidence type="ECO:0000256" key="1">
    <source>
        <dbReference type="ARBA" id="ARBA00022490"/>
    </source>
</evidence>
<comment type="similarity">
    <text evidence="5">Belongs to the UbiC family.</text>
</comment>
<dbReference type="RefSeq" id="WP_136385809.1">
    <property type="nucleotide sequence ID" value="NZ_SSOD01000012.1"/>
</dbReference>
<dbReference type="EMBL" id="SSOD01000012">
    <property type="protein sequence ID" value="THF60228.1"/>
    <property type="molecule type" value="Genomic_DNA"/>
</dbReference>
<dbReference type="Pfam" id="PF04345">
    <property type="entry name" value="Chor_lyase"/>
    <property type="match status" value="1"/>
</dbReference>
<dbReference type="GO" id="GO:0008813">
    <property type="term" value="F:chorismate lyase activity"/>
    <property type="evidence" value="ECO:0007669"/>
    <property type="project" value="UniProtKB-UniRule"/>
</dbReference>
<evidence type="ECO:0000256" key="2">
    <source>
        <dbReference type="ARBA" id="ARBA00022688"/>
    </source>
</evidence>
<feature type="binding site" evidence="5">
    <location>
        <position position="113"/>
    </location>
    <ligand>
        <name>substrate</name>
    </ligand>
</feature>
<comment type="caution">
    <text evidence="5">Lacks conserved residue(s) required for the propagation of feature annotation.</text>
</comment>
<dbReference type="UniPathway" id="UPA00232"/>
<dbReference type="InterPro" id="IPR007440">
    <property type="entry name" value="Chorismate--pyruvate_lyase"/>
</dbReference>
<keyword evidence="4 5" id="KW-0670">Pyruvate</keyword>
<comment type="catalytic activity">
    <reaction evidence="5">
        <text>chorismate = 4-hydroxybenzoate + pyruvate</text>
        <dbReference type="Rhea" id="RHEA:16505"/>
        <dbReference type="ChEBI" id="CHEBI:15361"/>
        <dbReference type="ChEBI" id="CHEBI:17879"/>
        <dbReference type="ChEBI" id="CHEBI:29748"/>
        <dbReference type="EC" id="4.1.3.40"/>
    </reaction>
</comment>
<dbReference type="GO" id="GO:0006744">
    <property type="term" value="P:ubiquinone biosynthetic process"/>
    <property type="evidence" value="ECO:0007669"/>
    <property type="project" value="UniProtKB-UniRule"/>
</dbReference>
<dbReference type="PANTHER" id="PTHR38683:SF1">
    <property type="entry name" value="CHORISMATE PYRUVATE-LYASE"/>
    <property type="match status" value="1"/>
</dbReference>
<feature type="binding site" evidence="5">
    <location>
        <position position="174"/>
    </location>
    <ligand>
        <name>substrate</name>
    </ligand>
</feature>
<keyword evidence="3 5" id="KW-0456">Lyase</keyword>
<organism evidence="6 7">
    <name type="scientific">Pseudothauera rhizosphaerae</name>
    <dbReference type="NCBI Taxonomy" id="2565932"/>
    <lineage>
        <taxon>Bacteria</taxon>
        <taxon>Pseudomonadati</taxon>
        <taxon>Pseudomonadota</taxon>
        <taxon>Betaproteobacteria</taxon>
        <taxon>Rhodocyclales</taxon>
        <taxon>Zoogloeaceae</taxon>
        <taxon>Pseudothauera</taxon>
    </lineage>
</organism>
<keyword evidence="1 5" id="KW-0963">Cytoplasm</keyword>
<name>A0A4S4AL91_9RHOO</name>
<reference evidence="6 7" key="1">
    <citation type="submission" date="2019-04" db="EMBL/GenBank/DDBJ databases">
        <title>Azoarcus rhizosphaerae sp. nov. isolated from rhizosphere of Ficus religiosa.</title>
        <authorList>
            <person name="Lin S.-Y."/>
            <person name="Hameed A."/>
            <person name="Hsu Y.-H."/>
            <person name="Young C.-C."/>
        </authorList>
    </citation>
    <scope>NUCLEOTIDE SEQUENCE [LARGE SCALE GENOMIC DNA]</scope>
    <source>
        <strain evidence="6 7">CC-YHH848</strain>
    </source>
</reference>
<feature type="binding site" evidence="5">
    <location>
        <position position="75"/>
    </location>
    <ligand>
        <name>substrate</name>
    </ligand>
</feature>
<comment type="pathway">
    <text evidence="5">Cofactor biosynthesis; ubiquinone biosynthesis.</text>
</comment>
<comment type="caution">
    <text evidence="6">The sequence shown here is derived from an EMBL/GenBank/DDBJ whole genome shotgun (WGS) entry which is preliminary data.</text>
</comment>
<dbReference type="AlphaFoldDB" id="A0A4S4AL91"/>
<keyword evidence="2 5" id="KW-0831">Ubiquinone biosynthesis</keyword>
<dbReference type="HAMAP" id="MF_01632">
    <property type="entry name" value="UbiC"/>
    <property type="match status" value="1"/>
</dbReference>
<dbReference type="PANTHER" id="PTHR38683">
    <property type="entry name" value="CHORISMATE PYRUVATE-LYASE"/>
    <property type="match status" value="1"/>
</dbReference>
<gene>
    <name evidence="5" type="primary">ubiC</name>
    <name evidence="6" type="ORF">E6O51_15005</name>
</gene>
<dbReference type="Gene3D" id="3.40.1410.10">
    <property type="entry name" value="Chorismate lyase-like"/>
    <property type="match status" value="1"/>
</dbReference>
<comment type="subcellular location">
    <subcellularLocation>
        <location evidence="5">Cytoplasm</location>
    </subcellularLocation>
</comment>
<keyword evidence="7" id="KW-1185">Reference proteome</keyword>
<proteinExistence type="inferred from homology"/>
<evidence type="ECO:0000256" key="5">
    <source>
        <dbReference type="HAMAP-Rule" id="MF_01632"/>
    </source>
</evidence>
<dbReference type="Proteomes" id="UP000307956">
    <property type="component" value="Unassembled WGS sequence"/>
</dbReference>
<sequence length="188" mass="21266">MYTRLHRETWLSRPPRATVPAALRPWLTDPGSLTARIRARCMDFRVDVVSQRLKRPNRDEAWLLGLRAGELAWVREVLLVADGRPVVFARSVLPRHNVRGAWNLFHGIGTRPLGAALFADPRVERQPLACIGLDRRDARYHRIAAALAGQRLPARVWARRSVFLLRGRALLVSEAFAPAILDLPARPL</sequence>
<accession>A0A4S4AL91</accession>
<dbReference type="InterPro" id="IPR028978">
    <property type="entry name" value="Chorismate_lyase_/UTRA_dom_sf"/>
</dbReference>
<dbReference type="EC" id="4.1.3.40" evidence="5"/>
<dbReference type="OrthoDB" id="8606430at2"/>